<dbReference type="KEGG" id="lbe:MOO44_00545"/>
<protein>
    <submittedName>
        <fullName evidence="1">Uncharacterized protein</fullName>
    </submittedName>
</protein>
<keyword evidence="1" id="KW-0614">Plasmid</keyword>
<evidence type="ECO:0000313" key="2">
    <source>
        <dbReference type="Proteomes" id="UP000831181"/>
    </source>
</evidence>
<gene>
    <name evidence="1" type="ORF">MOO44_00545</name>
</gene>
<dbReference type="EMBL" id="CP093360">
    <property type="protein sequence ID" value="UQS86165.1"/>
    <property type="molecule type" value="Genomic_DNA"/>
</dbReference>
<name>A0A976RQS6_9LACO</name>
<keyword evidence="2" id="KW-1185">Reference proteome</keyword>
<dbReference type="Proteomes" id="UP000831181">
    <property type="component" value="Plasmid p1unnamed"/>
</dbReference>
<accession>A0A976RQS6</accession>
<dbReference type="AlphaFoldDB" id="A0A976RQS6"/>
<sequence length="111" mass="12755">MKLQMKINGQLVPKITEDFDFNIPNENPALTIMTYNYLIIVVTEDDDYANDLICDIVPNLMSLSPTYHYRDFYTLMDVDLVDGVIYFQSDGENLIESDIEKLTSLTESFLG</sequence>
<proteinExistence type="predicted"/>
<dbReference type="RefSeq" id="WP_260115972.1">
    <property type="nucleotide sequence ID" value="NZ_CP093360.1"/>
</dbReference>
<reference evidence="1" key="1">
    <citation type="journal article" date="2022" name="Int. J. Syst. Evol. Microbiol.">
        <title>Apilactobacillus apisilvae sp. nov., Nicolia spurrieriana gen. nov. sp. nov., Bombilactobacillus folatiphilus sp. nov. and Bombilactobacillus thymidiniphilus sp. nov., four new lactic acid bacterial isolates from stingless bees Tetragonula carbonaria and Austroplebeia australis.</title>
        <authorList>
            <person name="Oliphant S.A."/>
            <person name="Watson-Haigh N.S."/>
            <person name="Sumby K.M."/>
            <person name="Gardner J."/>
            <person name="Groom S."/>
            <person name="Jiranek V."/>
        </authorList>
    </citation>
    <scope>NUCLEOTIDE SEQUENCE</scope>
    <source>
        <strain evidence="1">SGEP1_A5</strain>
    </source>
</reference>
<geneLocation type="plasmid" evidence="1 2">
    <name>p1unnamed</name>
</geneLocation>
<organism evidence="1 2">
    <name type="scientific">Nicoliella spurrieriana</name>
    <dbReference type="NCBI Taxonomy" id="2925830"/>
    <lineage>
        <taxon>Bacteria</taxon>
        <taxon>Bacillati</taxon>
        <taxon>Bacillota</taxon>
        <taxon>Bacilli</taxon>
        <taxon>Lactobacillales</taxon>
        <taxon>Lactobacillaceae</taxon>
        <taxon>Nicoliella</taxon>
    </lineage>
</organism>
<evidence type="ECO:0000313" key="1">
    <source>
        <dbReference type="EMBL" id="UQS86165.1"/>
    </source>
</evidence>